<feature type="region of interest" description="Disordered" evidence="2">
    <location>
        <begin position="1"/>
        <end position="95"/>
    </location>
</feature>
<feature type="compositionally biased region" description="Basic and acidic residues" evidence="2">
    <location>
        <begin position="78"/>
        <end position="95"/>
    </location>
</feature>
<feature type="compositionally biased region" description="Low complexity" evidence="2">
    <location>
        <begin position="43"/>
        <end position="55"/>
    </location>
</feature>
<dbReference type="EMBL" id="JANBUO010001122">
    <property type="protein sequence ID" value="KAJ2799740.1"/>
    <property type="molecule type" value="Genomic_DNA"/>
</dbReference>
<evidence type="ECO:0000259" key="3">
    <source>
        <dbReference type="Pfam" id="PF23798"/>
    </source>
</evidence>
<dbReference type="SUPFAM" id="SSF50978">
    <property type="entry name" value="WD40 repeat-like"/>
    <property type="match status" value="1"/>
</dbReference>
<feature type="domain" description="Transcription factor spt8 beta-propeller" evidence="3">
    <location>
        <begin position="367"/>
        <end position="532"/>
    </location>
</feature>
<feature type="repeat" description="WD" evidence="1">
    <location>
        <begin position="259"/>
        <end position="300"/>
    </location>
</feature>
<feature type="region of interest" description="Disordered" evidence="2">
    <location>
        <begin position="323"/>
        <end position="358"/>
    </location>
</feature>
<keyword evidence="1" id="KW-0853">WD repeat</keyword>
<feature type="domain" description="Transcription factor spt8 beta-propeller" evidence="3">
    <location>
        <begin position="134"/>
        <end position="318"/>
    </location>
</feature>
<dbReference type="InterPro" id="IPR001680">
    <property type="entry name" value="WD40_rpt"/>
</dbReference>
<organism evidence="4 5">
    <name type="scientific">Coemansia guatemalensis</name>
    <dbReference type="NCBI Taxonomy" id="2761395"/>
    <lineage>
        <taxon>Eukaryota</taxon>
        <taxon>Fungi</taxon>
        <taxon>Fungi incertae sedis</taxon>
        <taxon>Zoopagomycota</taxon>
        <taxon>Kickxellomycotina</taxon>
        <taxon>Kickxellomycetes</taxon>
        <taxon>Kickxellales</taxon>
        <taxon>Kickxellaceae</taxon>
        <taxon>Coemansia</taxon>
    </lineage>
</organism>
<evidence type="ECO:0000256" key="1">
    <source>
        <dbReference type="PROSITE-ProRule" id="PRU00221"/>
    </source>
</evidence>
<dbReference type="PANTHER" id="PTHR19879:SF9">
    <property type="entry name" value="TRANSCRIPTION INITIATION FACTOR TFIID SUBUNIT 5"/>
    <property type="match status" value="1"/>
</dbReference>
<dbReference type="InterPro" id="IPR057544">
    <property type="entry name" value="Beta-prop_SPT8"/>
</dbReference>
<dbReference type="OrthoDB" id="10260946at2759"/>
<name>A0A9W8HTX3_9FUNG</name>
<reference evidence="4" key="1">
    <citation type="submission" date="2022-07" db="EMBL/GenBank/DDBJ databases">
        <title>Phylogenomic reconstructions and comparative analyses of Kickxellomycotina fungi.</title>
        <authorList>
            <person name="Reynolds N.K."/>
            <person name="Stajich J.E."/>
            <person name="Barry K."/>
            <person name="Grigoriev I.V."/>
            <person name="Crous P."/>
            <person name="Smith M.E."/>
        </authorList>
    </citation>
    <scope>NUCLEOTIDE SEQUENCE</scope>
    <source>
        <strain evidence="4">NRRL 1565</strain>
    </source>
</reference>
<comment type="caution">
    <text evidence="4">The sequence shown here is derived from an EMBL/GenBank/DDBJ whole genome shotgun (WGS) entry which is preliminary data.</text>
</comment>
<accession>A0A9W8HTX3</accession>
<dbReference type="Pfam" id="PF23798">
    <property type="entry name" value="Beta-prop_SPT8"/>
    <property type="match status" value="2"/>
</dbReference>
<dbReference type="PROSITE" id="PS50082">
    <property type="entry name" value="WD_REPEATS_2"/>
    <property type="match status" value="1"/>
</dbReference>
<dbReference type="InterPro" id="IPR015943">
    <property type="entry name" value="WD40/YVTN_repeat-like_dom_sf"/>
</dbReference>
<keyword evidence="5" id="KW-1185">Reference proteome</keyword>
<sequence>MSKPAYTEDLLEKELFGGDSDELDGSGMDVDGMMGIGEGMNGLGDADNMAAAALASPSDREGADEDGADEAGAADTTAADRDAPSAGEEARRRGVHVPKLDIELDDPPGEMTLLNHPPRIRSATAGELGSCRSYDVLPTMAFLQPYQIYTTTAVANMRWLFTGGEDGYIKKWDFFATANGKQQLTQGQRHAYVDSVTKAGVLASYWDHNDLSPSGTDMLSPVYSMDVQSEGMWLVSGMKSGRIALWSVRHDEGRRIALLSKHRKPVSVLRISPDEFGLVSGSWDRAVLYWDLNSGKLARAFAGHTSQISSIEFQPTWSYEQFKVQQRQPPPGTVPTSASPNANGHGGDSSDSDAAATGEPFDAKHAAPVLMTTSIDGQCLLWDMRAPHPLPHSFATPRKTPPWATVACWGRDGKHVYVGRRNNTVDEYDFAMAANPVRSLRLPMNSGPVTALAALPNGRNLVCASTDNVRMWDLSYPDDRRSAIPFQIIPGHHGGTVSSVLLDESSRFMVTTPGNRGWEGSSNNAFLGYEINSAA</sequence>
<gene>
    <name evidence="4" type="primary">SPT8</name>
    <name evidence="4" type="ORF">H4R20_004317</name>
</gene>
<dbReference type="Gene3D" id="2.130.10.10">
    <property type="entry name" value="YVTN repeat-like/Quinoprotein amine dehydrogenase"/>
    <property type="match status" value="2"/>
</dbReference>
<dbReference type="PANTHER" id="PTHR19879">
    <property type="entry name" value="TRANSCRIPTION INITIATION FACTOR TFIID"/>
    <property type="match status" value="1"/>
</dbReference>
<dbReference type="Proteomes" id="UP001140094">
    <property type="component" value="Unassembled WGS sequence"/>
</dbReference>
<protein>
    <submittedName>
        <fullName evidence="4">Transcription factor spt8</fullName>
    </submittedName>
</protein>
<evidence type="ECO:0000256" key="2">
    <source>
        <dbReference type="SAM" id="MobiDB-lite"/>
    </source>
</evidence>
<evidence type="ECO:0000313" key="4">
    <source>
        <dbReference type="EMBL" id="KAJ2799740.1"/>
    </source>
</evidence>
<proteinExistence type="predicted"/>
<evidence type="ECO:0000313" key="5">
    <source>
        <dbReference type="Proteomes" id="UP001140094"/>
    </source>
</evidence>
<dbReference type="PROSITE" id="PS50294">
    <property type="entry name" value="WD_REPEATS_REGION"/>
    <property type="match status" value="1"/>
</dbReference>
<dbReference type="InterPro" id="IPR036322">
    <property type="entry name" value="WD40_repeat_dom_sf"/>
</dbReference>
<dbReference type="AlphaFoldDB" id="A0A9W8HTX3"/>
<dbReference type="SMART" id="SM00320">
    <property type="entry name" value="WD40"/>
    <property type="match status" value="5"/>
</dbReference>